<evidence type="ECO:0000313" key="3">
    <source>
        <dbReference type="Proteomes" id="UP001189429"/>
    </source>
</evidence>
<organism evidence="2 3">
    <name type="scientific">Prorocentrum cordatum</name>
    <dbReference type="NCBI Taxonomy" id="2364126"/>
    <lineage>
        <taxon>Eukaryota</taxon>
        <taxon>Sar</taxon>
        <taxon>Alveolata</taxon>
        <taxon>Dinophyceae</taxon>
        <taxon>Prorocentrales</taxon>
        <taxon>Prorocentraceae</taxon>
        <taxon>Prorocentrum</taxon>
    </lineage>
</organism>
<evidence type="ECO:0000256" key="1">
    <source>
        <dbReference type="SAM" id="MobiDB-lite"/>
    </source>
</evidence>
<keyword evidence="3" id="KW-1185">Reference proteome</keyword>
<comment type="caution">
    <text evidence="2">The sequence shown here is derived from an EMBL/GenBank/DDBJ whole genome shotgun (WGS) entry which is preliminary data.</text>
</comment>
<feature type="compositionally biased region" description="Pro residues" evidence="1">
    <location>
        <begin position="279"/>
        <end position="290"/>
    </location>
</feature>
<proteinExistence type="predicted"/>
<sequence>EEEKYSDLAPGQYVAKECEGDDVDHERILLYPLGGRVWWIRTLDGDEYFQDVACQDASDGPVRCRLLPADGSLPPGGRGRRRRQLCCFAERVGASELREGIQRGRRACEAECRPGQRPIVPERVQEPGGELMPIARFGGGSFPPVPGVRLRGKKPLTAALVGLPRPSEAVGGTATPVPEEEDEPAAAPLPLLSGHAWVLVEPTASSAIGSEVDIRKAPFVAASESAGLVLLERNHARVIRLQVGDVPAYADSRATELRRRLGTGHEDAEVDLRERIGRPPLPPPGGPPPAEEARSPIRSEDVRLLAVDFDGQGEHFKPWRGAVHESTQEDFSDQPALYMAGCYDQVNLGGLMALEELCKRLAGIVAARANPQRVQGEVAKCSTGAQSAEDVAGPVLLAGARDARGRLDMVSDALEALNWMAGGEADVQRGVRELADSWRPRPSQLSDEAALKTLLQGHPPHRAAGCPTRVAPFKLDLVSLPGSVRGCPLITDVAPSEVIGFLGGYHGRMLAPPVDKYETVPYSDPKLRFNQKEYHRLLRRLVDIGITSWTPTPKCQVGLFTVEKGGGAAQRLIVDARRANECFLAPPGVSLMSSVGLSRIETERPRARRWVPSAPPSCWATSTCRSGSRTSRTASTGYARRRGCLTISAPPAPARAMGATGVEVNWRPLGRAEAVAPRWAPLPMGFAWGLWIAQRINEVTVIKASPSLPGAPLHDRGPPLVVGPARAEEKTRLGHYACAGNLGVVGVCEQAVGEALEQLEEGFDREGLLLHKSELSRADIVALGAELDGAALRARVTPERFWSIHGALGALLRRRRAGARSLEVAFGHCAFAALCCRGLLSIFHSVYAFVERGRASGRVGPLRGECCAELRVFRSPMVFVMSDWLRGGALGFAGFNRQAGGSWSVAAAAEGDEDEPFSDVAPDWEVDRSFPEDFQLALRERPACSRQELCLPESEELLRREPELADVGESSRADDEERRRKFLDVALAAAAIGASSFLEESSVTPKVLGRCQAEVAGFADFAEGRPLARDEQVDGAPGDCSNFLLFKGWGANKGQHTLIGLMCLAPEFSRA</sequence>
<feature type="non-terminal residue" evidence="2">
    <location>
        <position position="1071"/>
    </location>
</feature>
<feature type="region of interest" description="Disordered" evidence="1">
    <location>
        <begin position="259"/>
        <end position="295"/>
    </location>
</feature>
<gene>
    <name evidence="2" type="ORF">PCOR1329_LOCUS57973</name>
</gene>
<name>A0ABN9VH40_9DINO</name>
<dbReference type="EMBL" id="CAUYUJ010017172">
    <property type="protein sequence ID" value="CAK0872527.1"/>
    <property type="molecule type" value="Genomic_DNA"/>
</dbReference>
<feature type="non-terminal residue" evidence="2">
    <location>
        <position position="1"/>
    </location>
</feature>
<reference evidence="2" key="1">
    <citation type="submission" date="2023-10" db="EMBL/GenBank/DDBJ databases">
        <authorList>
            <person name="Chen Y."/>
            <person name="Shah S."/>
            <person name="Dougan E. K."/>
            <person name="Thang M."/>
            <person name="Chan C."/>
        </authorList>
    </citation>
    <scope>NUCLEOTIDE SEQUENCE [LARGE SCALE GENOMIC DNA]</scope>
</reference>
<dbReference type="Proteomes" id="UP001189429">
    <property type="component" value="Unassembled WGS sequence"/>
</dbReference>
<protein>
    <submittedName>
        <fullName evidence="2">Uncharacterized protein</fullName>
    </submittedName>
</protein>
<evidence type="ECO:0000313" key="2">
    <source>
        <dbReference type="EMBL" id="CAK0872527.1"/>
    </source>
</evidence>
<accession>A0ABN9VH40</accession>
<feature type="compositionally biased region" description="Basic and acidic residues" evidence="1">
    <location>
        <begin position="259"/>
        <end position="277"/>
    </location>
</feature>